<accession>A0A5C7B616</accession>
<dbReference type="RefSeq" id="WP_146914257.1">
    <property type="nucleotide sequence ID" value="NZ_VORW01000001.1"/>
</dbReference>
<evidence type="ECO:0000313" key="2">
    <source>
        <dbReference type="EMBL" id="TXE13995.1"/>
    </source>
</evidence>
<dbReference type="InterPro" id="IPR007712">
    <property type="entry name" value="RelE/ParE_toxin"/>
</dbReference>
<gene>
    <name evidence="2" type="ORF">ESV85_00075</name>
</gene>
<dbReference type="Proteomes" id="UP000321935">
    <property type="component" value="Unassembled WGS sequence"/>
</dbReference>
<dbReference type="Gene3D" id="3.30.2310.20">
    <property type="entry name" value="RelE-like"/>
    <property type="match status" value="1"/>
</dbReference>
<proteinExistence type="predicted"/>
<comment type="caution">
    <text evidence="2">The sequence shown here is derived from an EMBL/GenBank/DDBJ whole genome shotgun (WGS) entry which is preliminary data.</text>
</comment>
<dbReference type="InterPro" id="IPR035093">
    <property type="entry name" value="RelE/ParE_toxin_dom_sf"/>
</dbReference>
<reference evidence="2 3" key="1">
    <citation type="submission" date="2019-08" db="EMBL/GenBank/DDBJ databases">
        <title>Genomes sequence of Algoriphagus aquimarinus ACAM450.</title>
        <authorList>
            <person name="Bowman J.P."/>
        </authorList>
    </citation>
    <scope>NUCLEOTIDE SEQUENCE [LARGE SCALE GENOMIC DNA]</scope>
    <source>
        <strain evidence="2 3">ACAM 450</strain>
    </source>
</reference>
<organism evidence="2 3">
    <name type="scientific">Algoriphagus aquimarinus</name>
    <dbReference type="NCBI Taxonomy" id="237018"/>
    <lineage>
        <taxon>Bacteria</taxon>
        <taxon>Pseudomonadati</taxon>
        <taxon>Bacteroidota</taxon>
        <taxon>Cytophagia</taxon>
        <taxon>Cytophagales</taxon>
        <taxon>Cyclobacteriaceae</taxon>
        <taxon>Algoriphagus</taxon>
    </lineage>
</organism>
<sequence length="91" mass="10776">MMKKATRSLSLIQEYLITKFGVNTSKKFFLRLDGLLMLLSDSPELGRVFSNERAIYSFVLRKQVILFYRFDAKNLIVLEVFDVRRNPQNWP</sequence>
<evidence type="ECO:0000313" key="3">
    <source>
        <dbReference type="Proteomes" id="UP000321935"/>
    </source>
</evidence>
<dbReference type="Pfam" id="PF05016">
    <property type="entry name" value="ParE_toxin"/>
    <property type="match status" value="1"/>
</dbReference>
<dbReference type="AlphaFoldDB" id="A0A5C7B616"/>
<keyword evidence="1" id="KW-1277">Toxin-antitoxin system</keyword>
<protein>
    <submittedName>
        <fullName evidence="2">Type II toxin-antitoxin system RelE/ParE family toxin</fullName>
    </submittedName>
</protein>
<evidence type="ECO:0000256" key="1">
    <source>
        <dbReference type="ARBA" id="ARBA00022649"/>
    </source>
</evidence>
<dbReference type="EMBL" id="VORW01000001">
    <property type="protein sequence ID" value="TXE13995.1"/>
    <property type="molecule type" value="Genomic_DNA"/>
</dbReference>
<name>A0A5C7B616_9BACT</name>
<dbReference type="OrthoDB" id="5574284at2"/>